<sequence length="43" mass="4883">MVRKILLTLFIMLIIGISVVGFTQTDTTDEIINEEDTTNEIKL</sequence>
<dbReference type="EMBL" id="FQVW01000023">
    <property type="protein sequence ID" value="SHG25653.1"/>
    <property type="molecule type" value="Genomic_DNA"/>
</dbReference>
<name>A0A1M5ID14_9BACI</name>
<organism evidence="1 2">
    <name type="scientific">Ornithinibacillus halophilus</name>
    <dbReference type="NCBI Taxonomy" id="930117"/>
    <lineage>
        <taxon>Bacteria</taxon>
        <taxon>Bacillati</taxon>
        <taxon>Bacillota</taxon>
        <taxon>Bacilli</taxon>
        <taxon>Bacillales</taxon>
        <taxon>Bacillaceae</taxon>
        <taxon>Ornithinibacillus</taxon>
    </lineage>
</organism>
<dbReference type="RefSeq" id="WP_268801938.1">
    <property type="nucleotide sequence ID" value="NZ_FQVW01000023.1"/>
</dbReference>
<protein>
    <submittedName>
        <fullName evidence="1">Uncharacterized protein</fullName>
    </submittedName>
</protein>
<reference evidence="1 2" key="1">
    <citation type="submission" date="2016-11" db="EMBL/GenBank/DDBJ databases">
        <authorList>
            <person name="Jaros S."/>
            <person name="Januszkiewicz K."/>
            <person name="Wedrychowicz H."/>
        </authorList>
    </citation>
    <scope>NUCLEOTIDE SEQUENCE [LARGE SCALE GENOMIC DNA]</scope>
    <source>
        <strain evidence="1 2">IBRC-M 10683</strain>
    </source>
</reference>
<evidence type="ECO:0000313" key="2">
    <source>
        <dbReference type="Proteomes" id="UP000183988"/>
    </source>
</evidence>
<dbReference type="AlphaFoldDB" id="A0A1M5ID14"/>
<keyword evidence="2" id="KW-1185">Reference proteome</keyword>
<accession>A0A1M5ID14</accession>
<proteinExistence type="predicted"/>
<evidence type="ECO:0000313" key="1">
    <source>
        <dbReference type="EMBL" id="SHG25653.1"/>
    </source>
</evidence>
<gene>
    <name evidence="1" type="ORF">SAMN05216225_10234</name>
</gene>
<dbReference type="Proteomes" id="UP000183988">
    <property type="component" value="Unassembled WGS sequence"/>
</dbReference>